<organism evidence="3">
    <name type="scientific">Albugo laibachii Nc14</name>
    <dbReference type="NCBI Taxonomy" id="890382"/>
    <lineage>
        <taxon>Eukaryota</taxon>
        <taxon>Sar</taxon>
        <taxon>Stramenopiles</taxon>
        <taxon>Oomycota</taxon>
        <taxon>Peronosporomycetes</taxon>
        <taxon>Albuginales</taxon>
        <taxon>Albuginaceae</taxon>
        <taxon>Albugo</taxon>
    </lineage>
</organism>
<evidence type="ECO:0000256" key="1">
    <source>
        <dbReference type="SAM" id="MobiDB-lite"/>
    </source>
</evidence>
<feature type="region of interest" description="Disordered" evidence="1">
    <location>
        <begin position="90"/>
        <end position="117"/>
    </location>
</feature>
<reference evidence="3" key="1">
    <citation type="journal article" date="2011" name="PLoS Biol.">
        <title>Gene gain and loss during evolution of obligate parasitism in the white rust pathogen of Arabidopsis thaliana.</title>
        <authorList>
            <person name="Kemen E."/>
            <person name="Gardiner A."/>
            <person name="Schultz-Larsen T."/>
            <person name="Kemen A.C."/>
            <person name="Balmuth A.L."/>
            <person name="Robert-Seilaniantz A."/>
            <person name="Bailey K."/>
            <person name="Holub E."/>
            <person name="Studholme D.J."/>
            <person name="Maclean D."/>
            <person name="Jones J.D."/>
        </authorList>
    </citation>
    <scope>NUCLEOTIDE SEQUENCE</scope>
</reference>
<dbReference type="EMBL" id="FR824279">
    <property type="protein sequence ID" value="CCA24328.1"/>
    <property type="molecule type" value="Genomic_DNA"/>
</dbReference>
<dbReference type="HOGENOM" id="CLU_2089310_0_0_1"/>
<name>F0WSK2_9STRA</name>
<dbReference type="AlphaFoldDB" id="F0WSK2"/>
<protein>
    <submittedName>
        <fullName evidence="3">AlNc14C234G9347 protein</fullName>
    </submittedName>
</protein>
<accession>F0WSK2</accession>
<proteinExistence type="predicted"/>
<gene>
    <name evidence="3" type="primary">AlNc14C234G9347</name>
    <name evidence="3" type="ORF">ALNC14_104720</name>
</gene>
<dbReference type="Pfam" id="PF07727">
    <property type="entry name" value="RVT_2"/>
    <property type="match status" value="1"/>
</dbReference>
<evidence type="ECO:0000313" key="3">
    <source>
        <dbReference type="EMBL" id="CCA24328.1"/>
    </source>
</evidence>
<feature type="domain" description="Reverse transcriptase Ty1/copia-type" evidence="2">
    <location>
        <begin position="6"/>
        <end position="97"/>
    </location>
</feature>
<sequence>MSHRHLFIRKSDGLTTTLVGVYVNDLLVTKTSFGEVDQFFKDMCKLDVKDLGEVRKFLGIGVTYDEVDGYHLVQAQGIREMLIGLRMEQAKPARSPIGEQQDGEDEGDLLPSDGDGG</sequence>
<reference evidence="3" key="2">
    <citation type="submission" date="2011-02" db="EMBL/GenBank/DDBJ databases">
        <authorList>
            <person name="MacLean D."/>
        </authorList>
    </citation>
    <scope>NUCLEOTIDE SEQUENCE</scope>
</reference>
<dbReference type="InterPro" id="IPR013103">
    <property type="entry name" value="RVT_2"/>
</dbReference>
<evidence type="ECO:0000259" key="2">
    <source>
        <dbReference type="Pfam" id="PF07727"/>
    </source>
</evidence>